<dbReference type="InterPro" id="IPR000014">
    <property type="entry name" value="PAS"/>
</dbReference>
<dbReference type="SMART" id="SM00388">
    <property type="entry name" value="HisKA"/>
    <property type="match status" value="1"/>
</dbReference>
<reference evidence="12 13" key="1">
    <citation type="submission" date="2016-11" db="EMBL/GenBank/DDBJ databases">
        <authorList>
            <person name="Jaros S."/>
            <person name="Januszkiewicz K."/>
            <person name="Wedrychowicz H."/>
        </authorList>
    </citation>
    <scope>NUCLEOTIDE SEQUENCE [LARGE SCALE GENOMIC DNA]</scope>
    <source>
        <strain evidence="12 13">DSM 6191</strain>
    </source>
</reference>
<dbReference type="PROSITE" id="PS50109">
    <property type="entry name" value="HIS_KIN"/>
    <property type="match status" value="1"/>
</dbReference>
<dbReference type="RefSeq" id="WP_073022768.1">
    <property type="nucleotide sequence ID" value="NZ_FQXU01000023.1"/>
</dbReference>
<accession>A0A1M6EPU9</accession>
<dbReference type="SMART" id="SM00387">
    <property type="entry name" value="HATPase_c"/>
    <property type="match status" value="1"/>
</dbReference>
<evidence type="ECO:0000256" key="9">
    <source>
        <dbReference type="SAM" id="Phobius"/>
    </source>
</evidence>
<evidence type="ECO:0000256" key="4">
    <source>
        <dbReference type="ARBA" id="ARBA00022679"/>
    </source>
</evidence>
<feature type="domain" description="PAC" evidence="11">
    <location>
        <begin position="370"/>
        <end position="422"/>
    </location>
</feature>
<name>A0A1M6EPU9_9CLOT</name>
<dbReference type="InterPro" id="IPR005467">
    <property type="entry name" value="His_kinase_dom"/>
</dbReference>
<dbReference type="AlphaFoldDB" id="A0A1M6EPU9"/>
<evidence type="ECO:0000256" key="3">
    <source>
        <dbReference type="ARBA" id="ARBA00022553"/>
    </source>
</evidence>
<protein>
    <recommendedName>
        <fullName evidence="2">histidine kinase</fullName>
        <ecNumber evidence="2">2.7.13.3</ecNumber>
    </recommendedName>
</protein>
<keyword evidence="5" id="KW-0547">Nucleotide-binding</keyword>
<feature type="transmembrane region" description="Helical" evidence="9">
    <location>
        <begin position="78"/>
        <end position="97"/>
    </location>
</feature>
<dbReference type="Gene3D" id="1.10.287.130">
    <property type="match status" value="1"/>
</dbReference>
<dbReference type="SUPFAM" id="SSF55874">
    <property type="entry name" value="ATPase domain of HSP90 chaperone/DNA topoisomerase II/histidine kinase"/>
    <property type="match status" value="1"/>
</dbReference>
<feature type="transmembrane region" description="Helical" evidence="9">
    <location>
        <begin position="175"/>
        <end position="197"/>
    </location>
</feature>
<dbReference type="InterPro" id="IPR035965">
    <property type="entry name" value="PAS-like_dom_sf"/>
</dbReference>
<dbReference type="GO" id="GO:0000155">
    <property type="term" value="F:phosphorelay sensor kinase activity"/>
    <property type="evidence" value="ECO:0007669"/>
    <property type="project" value="InterPro"/>
</dbReference>
<organism evidence="12 13">
    <name type="scientific">Clostridium intestinale DSM 6191</name>
    <dbReference type="NCBI Taxonomy" id="1121320"/>
    <lineage>
        <taxon>Bacteria</taxon>
        <taxon>Bacillati</taxon>
        <taxon>Bacillota</taxon>
        <taxon>Clostridia</taxon>
        <taxon>Eubacteriales</taxon>
        <taxon>Clostridiaceae</taxon>
        <taxon>Clostridium</taxon>
    </lineage>
</organism>
<dbReference type="InterPro" id="IPR003661">
    <property type="entry name" value="HisK_dim/P_dom"/>
</dbReference>
<evidence type="ECO:0000259" key="10">
    <source>
        <dbReference type="PROSITE" id="PS50109"/>
    </source>
</evidence>
<keyword evidence="9" id="KW-0472">Membrane</keyword>
<keyword evidence="8" id="KW-0902">Two-component regulatory system</keyword>
<keyword evidence="4" id="KW-0808">Transferase</keyword>
<dbReference type="Pfam" id="PF02518">
    <property type="entry name" value="HATPase_c"/>
    <property type="match status" value="1"/>
</dbReference>
<dbReference type="Gene3D" id="3.30.565.10">
    <property type="entry name" value="Histidine kinase-like ATPase, C-terminal domain"/>
    <property type="match status" value="1"/>
</dbReference>
<dbReference type="Proteomes" id="UP000184241">
    <property type="component" value="Unassembled WGS sequence"/>
</dbReference>
<feature type="transmembrane region" description="Helical" evidence="9">
    <location>
        <begin position="213"/>
        <end position="231"/>
    </location>
</feature>
<evidence type="ECO:0000256" key="5">
    <source>
        <dbReference type="ARBA" id="ARBA00022741"/>
    </source>
</evidence>
<keyword evidence="7" id="KW-0067">ATP-binding</keyword>
<evidence type="ECO:0000259" key="11">
    <source>
        <dbReference type="PROSITE" id="PS50113"/>
    </source>
</evidence>
<dbReference type="PANTHER" id="PTHR43065">
    <property type="entry name" value="SENSOR HISTIDINE KINASE"/>
    <property type="match status" value="1"/>
</dbReference>
<dbReference type="GO" id="GO:0005524">
    <property type="term" value="F:ATP binding"/>
    <property type="evidence" value="ECO:0007669"/>
    <property type="project" value="UniProtKB-KW"/>
</dbReference>
<evidence type="ECO:0000256" key="8">
    <source>
        <dbReference type="ARBA" id="ARBA00023012"/>
    </source>
</evidence>
<keyword evidence="3" id="KW-0597">Phosphoprotein</keyword>
<dbReference type="Gene3D" id="3.30.450.20">
    <property type="entry name" value="PAS domain"/>
    <property type="match status" value="1"/>
</dbReference>
<dbReference type="PRINTS" id="PR00344">
    <property type="entry name" value="BCTRLSENSOR"/>
</dbReference>
<dbReference type="Pfam" id="PF17159">
    <property type="entry name" value="MASE3"/>
    <property type="match status" value="1"/>
</dbReference>
<dbReference type="InterPro" id="IPR036890">
    <property type="entry name" value="HATPase_C_sf"/>
</dbReference>
<dbReference type="NCBIfam" id="TIGR00229">
    <property type="entry name" value="sensory_box"/>
    <property type="match status" value="1"/>
</dbReference>
<keyword evidence="6" id="KW-0418">Kinase</keyword>
<feature type="transmembrane region" description="Helical" evidence="9">
    <location>
        <begin position="20"/>
        <end position="44"/>
    </location>
</feature>
<dbReference type="Pfam" id="PF00512">
    <property type="entry name" value="HisKA"/>
    <property type="match status" value="1"/>
</dbReference>
<dbReference type="InterPro" id="IPR000700">
    <property type="entry name" value="PAS-assoc_C"/>
</dbReference>
<dbReference type="PANTHER" id="PTHR43065:SF10">
    <property type="entry name" value="PEROXIDE STRESS-ACTIVATED HISTIDINE KINASE MAK3"/>
    <property type="match status" value="1"/>
</dbReference>
<evidence type="ECO:0000256" key="1">
    <source>
        <dbReference type="ARBA" id="ARBA00000085"/>
    </source>
</evidence>
<dbReference type="SUPFAM" id="SSF55785">
    <property type="entry name" value="PYP-like sensor domain (PAS domain)"/>
    <property type="match status" value="1"/>
</dbReference>
<evidence type="ECO:0000256" key="7">
    <source>
        <dbReference type="ARBA" id="ARBA00022840"/>
    </source>
</evidence>
<keyword evidence="9" id="KW-1133">Transmembrane helix</keyword>
<feature type="transmembrane region" description="Helical" evidence="9">
    <location>
        <begin position="50"/>
        <end position="71"/>
    </location>
</feature>
<feature type="transmembrane region" description="Helical" evidence="9">
    <location>
        <begin position="146"/>
        <end position="169"/>
    </location>
</feature>
<feature type="transmembrane region" description="Helical" evidence="9">
    <location>
        <begin position="117"/>
        <end position="134"/>
    </location>
</feature>
<dbReference type="Pfam" id="PF13426">
    <property type="entry name" value="PAS_9"/>
    <property type="match status" value="1"/>
</dbReference>
<sequence>MSILSLKYEKNYERLYKNIVIRLVGTFLVAVSASLLIWMVFWSINSQLTNIILGLINIFILLAIFLIVFSTHSDKKSLNILCPGFLIVSIVDFIHFYNYSHLLQDIEINGVNISLKYWMVARVLEIIVLFIHLCGAKKLASYRNTIILCFGMISVNLILILHIQVLQFLNVYDKYTLNTIKIILSSVSLGIAIYMINKIKDSFTRNVILESRYLYLSIFFVISAEISSVFLEGVSSFWVILVTILRTCSYLYLYKGVFEDLIGRNNQSINKEMKTYRKNHHVLLNSSIKKEPIVKSLSLNVEEILNAVSVPTIIVDYKGKIVVCSESYANLVDMEYSDIINTNINEIIKIIKLTDKNIPKKFDFDNYKNKIDDWQIKTPKGNKKYVQVTFSIITDNYNDKIGVVCVMHDITRIKEEQKKLINQEKLALMGQMGATIVHETRNFLTTIKGNSQLIELYCNNEKIKKYAQKINCDTNEVNRIITDFLNLSKPRETELVEVSFSDLVLSMRNTIETSSLMNNSQLVLDIDYDERYILCDETQIKQVILNICKNAVESMDKVLNPTLKISTGLDEECKEVFINISDNGTGIDEETIKKIGTPFFTTKKTGTGLGLNACYQIIKEHEGRIEIQSKLGVGTTFKIVMPYIDEDIEDEII</sequence>
<dbReference type="InterPro" id="IPR003594">
    <property type="entry name" value="HATPase_dom"/>
</dbReference>
<dbReference type="InterPro" id="IPR004358">
    <property type="entry name" value="Sig_transdc_His_kin-like_C"/>
</dbReference>
<evidence type="ECO:0000313" key="12">
    <source>
        <dbReference type="EMBL" id="SHI87567.1"/>
    </source>
</evidence>
<gene>
    <name evidence="12" type="ORF">SAMN02745941_04490</name>
</gene>
<dbReference type="CDD" id="cd00082">
    <property type="entry name" value="HisKA"/>
    <property type="match status" value="1"/>
</dbReference>
<dbReference type="InterPro" id="IPR036097">
    <property type="entry name" value="HisK_dim/P_sf"/>
</dbReference>
<dbReference type="EC" id="2.7.13.3" evidence="2"/>
<evidence type="ECO:0000313" key="13">
    <source>
        <dbReference type="Proteomes" id="UP000184241"/>
    </source>
</evidence>
<dbReference type="InterPro" id="IPR033425">
    <property type="entry name" value="MASE3"/>
</dbReference>
<dbReference type="PROSITE" id="PS50113">
    <property type="entry name" value="PAC"/>
    <property type="match status" value="1"/>
</dbReference>
<dbReference type="EMBL" id="FQXU01000023">
    <property type="protein sequence ID" value="SHI87567.1"/>
    <property type="molecule type" value="Genomic_DNA"/>
</dbReference>
<feature type="domain" description="Histidine kinase" evidence="10">
    <location>
        <begin position="435"/>
        <end position="645"/>
    </location>
</feature>
<evidence type="ECO:0000256" key="2">
    <source>
        <dbReference type="ARBA" id="ARBA00012438"/>
    </source>
</evidence>
<evidence type="ECO:0000256" key="6">
    <source>
        <dbReference type="ARBA" id="ARBA00022777"/>
    </source>
</evidence>
<comment type="catalytic activity">
    <reaction evidence="1">
        <text>ATP + protein L-histidine = ADP + protein N-phospho-L-histidine.</text>
        <dbReference type="EC" id="2.7.13.3"/>
    </reaction>
</comment>
<dbReference type="SUPFAM" id="SSF47384">
    <property type="entry name" value="Homodimeric domain of signal transducing histidine kinase"/>
    <property type="match status" value="1"/>
</dbReference>
<keyword evidence="9" id="KW-0812">Transmembrane</keyword>
<proteinExistence type="predicted"/>